<gene>
    <name evidence="2" type="ORF">G4Z14_15510</name>
</gene>
<protein>
    <submittedName>
        <fullName evidence="2">Uncharacterized protein</fullName>
    </submittedName>
</protein>
<dbReference type="AlphaFoldDB" id="A0A6M0QWC1"/>
<dbReference type="EMBL" id="JAAIVJ010000012">
    <property type="protein sequence ID" value="NEY91707.1"/>
    <property type="molecule type" value="Genomic_DNA"/>
</dbReference>
<evidence type="ECO:0000313" key="2">
    <source>
        <dbReference type="EMBL" id="NEY91707.1"/>
    </source>
</evidence>
<keyword evidence="3" id="KW-1185">Reference proteome</keyword>
<name>A0A6M0QWC1_9RHOB</name>
<evidence type="ECO:0000256" key="1">
    <source>
        <dbReference type="SAM" id="Phobius"/>
    </source>
</evidence>
<keyword evidence="1" id="KW-0472">Membrane</keyword>
<keyword evidence="1" id="KW-0812">Transmembrane</keyword>
<proteinExistence type="predicted"/>
<comment type="caution">
    <text evidence="2">The sequence shown here is derived from an EMBL/GenBank/DDBJ whole genome shotgun (WGS) entry which is preliminary data.</text>
</comment>
<keyword evidence="1" id="KW-1133">Transmembrane helix</keyword>
<feature type="transmembrane region" description="Helical" evidence="1">
    <location>
        <begin position="32"/>
        <end position="52"/>
    </location>
</feature>
<dbReference type="RefSeq" id="WP_164627385.1">
    <property type="nucleotide sequence ID" value="NZ_JAAIVJ010000012.1"/>
</dbReference>
<dbReference type="Proteomes" id="UP000477782">
    <property type="component" value="Unassembled WGS sequence"/>
</dbReference>
<accession>A0A6M0QWC1</accession>
<organism evidence="2 3">
    <name type="scientific">Tabrizicola oligotrophica</name>
    <dbReference type="NCBI Taxonomy" id="2710650"/>
    <lineage>
        <taxon>Bacteria</taxon>
        <taxon>Pseudomonadati</taxon>
        <taxon>Pseudomonadota</taxon>
        <taxon>Alphaproteobacteria</taxon>
        <taxon>Rhodobacterales</taxon>
        <taxon>Paracoccaceae</taxon>
        <taxon>Tabrizicola</taxon>
    </lineage>
</organism>
<reference evidence="2 3" key="1">
    <citation type="submission" date="2020-02" db="EMBL/GenBank/DDBJ databases">
        <authorList>
            <person name="Chen W.-M."/>
        </authorList>
    </citation>
    <scope>NUCLEOTIDE SEQUENCE [LARGE SCALE GENOMIC DNA]</scope>
    <source>
        <strain evidence="2 3">KMS-5</strain>
    </source>
</reference>
<sequence length="57" mass="6097">MLNPDWPLALRLLIVAAPMAAAIWFFSTGSVAFGAVFTALTGYAFNALFMAYPGGRK</sequence>
<evidence type="ECO:0000313" key="3">
    <source>
        <dbReference type="Proteomes" id="UP000477782"/>
    </source>
</evidence>
<feature type="transmembrane region" description="Helical" evidence="1">
    <location>
        <begin position="7"/>
        <end position="26"/>
    </location>
</feature>